<accession>A0ABM9P7L1</accession>
<name>A0ABM9P7L1_9FLAO</name>
<dbReference type="Gene3D" id="2.10.260.10">
    <property type="match status" value="1"/>
</dbReference>
<protein>
    <submittedName>
        <fullName evidence="2">Toxic protein SymE</fullName>
    </submittedName>
</protein>
<evidence type="ECO:0000313" key="2">
    <source>
        <dbReference type="EMBL" id="CAL2101536.1"/>
    </source>
</evidence>
<reference evidence="2 3" key="1">
    <citation type="submission" date="2024-05" db="EMBL/GenBank/DDBJ databases">
        <authorList>
            <person name="Duchaud E."/>
        </authorList>
    </citation>
    <scope>NUCLEOTIDE SEQUENCE [LARGE SCALE GENOMIC DNA]</scope>
    <source>
        <strain evidence="2">Ena-SAMPLE-TAB-13-05-2024-13:56:06:370-140308</strain>
    </source>
</reference>
<comment type="caution">
    <text evidence="2">The sequence shown here is derived from an EMBL/GenBank/DDBJ whole genome shotgun (WGS) entry which is preliminary data.</text>
</comment>
<dbReference type="EMBL" id="CAXJIO010000010">
    <property type="protein sequence ID" value="CAL2101536.1"/>
    <property type="molecule type" value="Genomic_DNA"/>
</dbReference>
<dbReference type="Pfam" id="PF08845">
    <property type="entry name" value="SymE_toxin"/>
    <property type="match status" value="1"/>
</dbReference>
<dbReference type="InterPro" id="IPR014944">
    <property type="entry name" value="Toxin_SymE-like"/>
</dbReference>
<feature type="domain" description="Toxin SymE-like" evidence="1">
    <location>
        <begin position="22"/>
        <end position="58"/>
    </location>
</feature>
<dbReference type="Proteomes" id="UP001497527">
    <property type="component" value="Unassembled WGS sequence"/>
</dbReference>
<evidence type="ECO:0000259" key="1">
    <source>
        <dbReference type="Pfam" id="PF08845"/>
    </source>
</evidence>
<gene>
    <name evidence="2" type="ORF">T190423A01A_10099</name>
</gene>
<dbReference type="RefSeq" id="WP_348715299.1">
    <property type="nucleotide sequence ID" value="NZ_CAXJIO010000010.1"/>
</dbReference>
<organism evidence="2 3">
    <name type="scientific">Tenacibaculum polynesiense</name>
    <dbReference type="NCBI Taxonomy" id="3137857"/>
    <lineage>
        <taxon>Bacteria</taxon>
        <taxon>Pseudomonadati</taxon>
        <taxon>Bacteroidota</taxon>
        <taxon>Flavobacteriia</taxon>
        <taxon>Flavobacteriales</taxon>
        <taxon>Flavobacteriaceae</taxon>
        <taxon>Tenacibaculum</taxon>
    </lineage>
</organism>
<sequence length="67" mass="8185">MSNFRILKIYSKFRYRRWGSNYTVPEIRLEGQWLEQLGFKKGDTVKIDQKKNKLIITVRKEKEHNKV</sequence>
<evidence type="ECO:0000313" key="3">
    <source>
        <dbReference type="Proteomes" id="UP001497527"/>
    </source>
</evidence>
<keyword evidence="3" id="KW-1185">Reference proteome</keyword>
<proteinExistence type="predicted"/>